<evidence type="ECO:0000256" key="7">
    <source>
        <dbReference type="ARBA" id="ARBA00044723"/>
    </source>
</evidence>
<protein>
    <submittedName>
        <fullName evidence="9">E4 34K protein</fullName>
    </submittedName>
</protein>
<comment type="similarity">
    <text evidence="3">Belongs to the adenoviridae E4 30 to 34 kDa protein family.</text>
</comment>
<reference evidence="9" key="1">
    <citation type="journal article" date="2024" name="Microbiome">
        <title>Substantial viral diversity in bats and rodents from East Africa: insights into evolution, recombination, and cocirculation.</title>
        <authorList>
            <person name="Wang D."/>
            <person name="Yang X."/>
            <person name="Ren Z."/>
            <person name="Hu B."/>
            <person name="Zhao H."/>
            <person name="Yang K."/>
            <person name="Shi P."/>
            <person name="Zhang Z."/>
            <person name="Feng Q."/>
            <person name="Nawenja C.V."/>
            <person name="Obanda V."/>
            <person name="Robert K."/>
            <person name="Nalikka B."/>
            <person name="Waruhiu C.N."/>
            <person name="Ochola G.O."/>
            <person name="Onyuok S.O."/>
            <person name="Ochieng H."/>
            <person name="Li B."/>
            <person name="Zhu Y."/>
            <person name="Si H."/>
            <person name="Yin J."/>
            <person name="Kristiansen K."/>
            <person name="Jin X."/>
            <person name="Xu X."/>
            <person name="Xiao M."/>
            <person name="Agwanda B."/>
            <person name="Ommeh S."/>
            <person name="Li J."/>
            <person name="Shi Z.L."/>
        </authorList>
    </citation>
    <scope>NUCLEOTIDE SEQUENCE</scope>
    <source>
        <strain evidence="9">1A/Kenya/BAT2584/2015</strain>
    </source>
</reference>
<dbReference type="GO" id="GO:0030430">
    <property type="term" value="C:host cell cytoplasm"/>
    <property type="evidence" value="ECO:0007669"/>
    <property type="project" value="UniProtKB-SubCell"/>
</dbReference>
<evidence type="ECO:0000256" key="3">
    <source>
        <dbReference type="ARBA" id="ARBA00006872"/>
    </source>
</evidence>
<dbReference type="Pfam" id="PF04528">
    <property type="entry name" value="Adeno_E4_34"/>
    <property type="match status" value="1"/>
</dbReference>
<dbReference type="GO" id="GO:0042025">
    <property type="term" value="C:host cell nucleus"/>
    <property type="evidence" value="ECO:0007669"/>
    <property type="project" value="UniProtKB-SubCell"/>
</dbReference>
<sequence>MGINHFDNQLVGRKLCNRGLYLQLPLTRRNLCMCRTLEWQAHCHCDNEGSLQCLSGREVMKKLFNEYVSGAWFNDRYTWYREIVNDGLPNWVLYSGSIMWRGNHFVYFKIVKNSYNFVVETCINEDMGMIIEGCTGWYLVLLCRSCGVGGAEVRVRGCARRCRAFLERVVRAIASRTGEVPRPCKFEPLRIKVLRRMARYRACDHSGLFFHF</sequence>
<keyword evidence="6" id="KW-1035">Host cytoplasm</keyword>
<evidence type="ECO:0000313" key="9">
    <source>
        <dbReference type="EMBL" id="XBH23605.1"/>
    </source>
</evidence>
<reference evidence="9" key="2">
    <citation type="submission" date="2024-02" db="EMBL/GenBank/DDBJ databases">
        <authorList>
            <person name="Hu B."/>
        </authorList>
    </citation>
    <scope>NUCLEOTIDE SEQUENCE</scope>
    <source>
        <strain evidence="9">1A/Kenya/BAT2584/2015</strain>
    </source>
</reference>
<comment type="subcellular location">
    <subcellularLocation>
        <location evidence="2">Host cytoplasm</location>
    </subcellularLocation>
    <subcellularLocation>
        <location evidence="1">Host nucleus</location>
    </subcellularLocation>
</comment>
<accession>A0AAU7E1M9</accession>
<dbReference type="InterPro" id="IPR007615">
    <property type="entry name" value="Adenovirus_E4_30/34"/>
</dbReference>
<keyword evidence="5" id="KW-1048">Host nucleus</keyword>
<dbReference type="EMBL" id="PP711818">
    <property type="protein sequence ID" value="XBH23605.1"/>
    <property type="molecule type" value="Genomic_DNA"/>
</dbReference>
<evidence type="ECO:0000256" key="5">
    <source>
        <dbReference type="ARBA" id="ARBA00022562"/>
    </source>
</evidence>
<proteinExistence type="inferred from homology"/>
<name>A0AAU7E1M9_9ADEN</name>
<organism evidence="9">
    <name type="scientific">Cardioderma bat adenovirus</name>
    <dbReference type="NCBI Taxonomy" id="3141913"/>
    <lineage>
        <taxon>Viruses</taxon>
        <taxon>Varidnaviria</taxon>
        <taxon>Bamfordvirae</taxon>
        <taxon>Preplasmiviricota</taxon>
        <taxon>Polisuviricotina</taxon>
        <taxon>Pharingeaviricetes</taxon>
        <taxon>Rowavirales</taxon>
        <taxon>Adenoviridae</taxon>
    </lineage>
</organism>
<comment type="function">
    <text evidence="7">Plays a major role to prevent cellular inhibition of viral genome replication by nuclear bodies. Assembles an SCF-like E3 ubiquitin ligase complex based on the cellular proteins ELOB, ELOC, CUL5 and RBX1, in cooperation with viral E1B-55K. This viral RING-type ligase ubiquitinates cellular substrates prior to proteasomal degradation: p53/TP53, LIG4, MRE11-RAD50-NBS1 (MRN) complex, ITGA3, DAXX and BLM.</text>
</comment>
<keyword evidence="4" id="KW-0244">Early protein</keyword>
<comment type="subunit">
    <text evidence="8">Interacts with E1B-55k.</text>
</comment>
<evidence type="ECO:0000256" key="8">
    <source>
        <dbReference type="ARBA" id="ARBA00044760"/>
    </source>
</evidence>
<evidence type="ECO:0000256" key="1">
    <source>
        <dbReference type="ARBA" id="ARBA00004147"/>
    </source>
</evidence>
<evidence type="ECO:0000256" key="2">
    <source>
        <dbReference type="ARBA" id="ARBA00004192"/>
    </source>
</evidence>
<evidence type="ECO:0000256" key="6">
    <source>
        <dbReference type="ARBA" id="ARBA00023200"/>
    </source>
</evidence>
<evidence type="ECO:0000256" key="4">
    <source>
        <dbReference type="ARBA" id="ARBA00022518"/>
    </source>
</evidence>